<keyword evidence="3 7" id="KW-0812">Transmembrane</keyword>
<feature type="transmembrane region" description="Helical" evidence="7">
    <location>
        <begin position="54"/>
        <end position="74"/>
    </location>
</feature>
<name>A0A1V8SD61_9PEZI</name>
<comment type="similarity">
    <text evidence="2 7">Belongs to the nonaspanin (TM9SF) (TC 9.A.2) family.</text>
</comment>
<keyword evidence="4 7" id="KW-0732">Signal</keyword>
<dbReference type="AlphaFoldDB" id="A0A1V8SD61"/>
<comment type="caution">
    <text evidence="8">The sequence shown here is derived from an EMBL/GenBank/DDBJ whole genome shotgun (WGS) entry which is preliminary data.</text>
</comment>
<evidence type="ECO:0000256" key="6">
    <source>
        <dbReference type="ARBA" id="ARBA00023136"/>
    </source>
</evidence>
<evidence type="ECO:0000256" key="3">
    <source>
        <dbReference type="ARBA" id="ARBA00022692"/>
    </source>
</evidence>
<dbReference type="STRING" id="1507870.A0A1V8SD61"/>
<evidence type="ECO:0000313" key="8">
    <source>
        <dbReference type="EMBL" id="OQN97009.1"/>
    </source>
</evidence>
<evidence type="ECO:0000256" key="5">
    <source>
        <dbReference type="ARBA" id="ARBA00022989"/>
    </source>
</evidence>
<dbReference type="GO" id="GO:0007034">
    <property type="term" value="P:vacuolar transport"/>
    <property type="evidence" value="ECO:0007669"/>
    <property type="project" value="TreeGrafter"/>
</dbReference>
<keyword evidence="5 7" id="KW-1133">Transmembrane helix</keyword>
<reference evidence="9" key="1">
    <citation type="submission" date="2017-03" db="EMBL/GenBank/DDBJ databases">
        <title>Genomes of endolithic fungi from Antarctica.</title>
        <authorList>
            <person name="Coleine C."/>
            <person name="Masonjones S."/>
            <person name="Stajich J.E."/>
        </authorList>
    </citation>
    <scope>NUCLEOTIDE SEQUENCE [LARGE SCALE GENOMIC DNA]</scope>
    <source>
        <strain evidence="9">CCFEE 5527</strain>
    </source>
</reference>
<dbReference type="PANTHER" id="PTHR10766:SF111">
    <property type="entry name" value="TRANSMEMBRANE 9 SUPERFAMILY MEMBER 2"/>
    <property type="match status" value="1"/>
</dbReference>
<dbReference type="GO" id="GO:0005768">
    <property type="term" value="C:endosome"/>
    <property type="evidence" value="ECO:0007669"/>
    <property type="project" value="TreeGrafter"/>
</dbReference>
<feature type="transmembrane region" description="Helical" evidence="7">
    <location>
        <begin position="86"/>
        <end position="112"/>
    </location>
</feature>
<keyword evidence="6 7" id="KW-0472">Membrane</keyword>
<feature type="signal peptide" evidence="7">
    <location>
        <begin position="1"/>
        <end position="18"/>
    </location>
</feature>
<dbReference type="OrthoDB" id="1666796at2759"/>
<evidence type="ECO:0000256" key="2">
    <source>
        <dbReference type="ARBA" id="ARBA00005227"/>
    </source>
</evidence>
<dbReference type="Proteomes" id="UP000192596">
    <property type="component" value="Unassembled WGS sequence"/>
</dbReference>
<accession>A0A1V8SD61</accession>
<dbReference type="InterPro" id="IPR004240">
    <property type="entry name" value="EMP70"/>
</dbReference>
<evidence type="ECO:0000256" key="7">
    <source>
        <dbReference type="RuleBase" id="RU363079"/>
    </source>
</evidence>
<feature type="chain" id="PRO_5010600889" description="Transmembrane 9 superfamily member" evidence="7">
    <location>
        <begin position="19"/>
        <end position="194"/>
    </location>
</feature>
<gene>
    <name evidence="8" type="ORF">B0A48_16983</name>
</gene>
<evidence type="ECO:0000256" key="4">
    <source>
        <dbReference type="ARBA" id="ARBA00022729"/>
    </source>
</evidence>
<dbReference type="InParanoid" id="A0A1V8SD61"/>
<dbReference type="GO" id="GO:0000329">
    <property type="term" value="C:fungal-type vacuole membrane"/>
    <property type="evidence" value="ECO:0007669"/>
    <property type="project" value="TreeGrafter"/>
</dbReference>
<sequence>MLVIVGIWFLISVPLSLAGSWLGFRQPLPDPPVKTNQIPRQIPPAQGYLRPLPSVLVVGILPFAASFLELYFIMSSLWSSRIYYMFGFLFLCYGLVVVTSAAASILIVYFILGNEDYRWQWRAFAASGGSGVYVFLYCLVYWARRVSFSSWTGGVLYLGYSALLAGLWFVLSGTVGFMACWAFVHRIYGSLKVD</sequence>
<evidence type="ECO:0000256" key="1">
    <source>
        <dbReference type="ARBA" id="ARBA00004141"/>
    </source>
</evidence>
<feature type="transmembrane region" description="Helical" evidence="7">
    <location>
        <begin position="124"/>
        <end position="143"/>
    </location>
</feature>
<dbReference type="EMBL" id="NAJO01000059">
    <property type="protein sequence ID" value="OQN97009.1"/>
    <property type="molecule type" value="Genomic_DNA"/>
</dbReference>
<comment type="subcellular location">
    <subcellularLocation>
        <location evidence="1">Membrane</location>
        <topology evidence="1">Multi-pass membrane protein</topology>
    </subcellularLocation>
</comment>
<dbReference type="PANTHER" id="PTHR10766">
    <property type="entry name" value="TRANSMEMBRANE 9 SUPERFAMILY PROTEIN"/>
    <property type="match status" value="1"/>
</dbReference>
<comment type="caution">
    <text evidence="7">Lacks conserved residue(s) required for the propagation of feature annotation.</text>
</comment>
<keyword evidence="9" id="KW-1185">Reference proteome</keyword>
<dbReference type="GO" id="GO:0072657">
    <property type="term" value="P:protein localization to membrane"/>
    <property type="evidence" value="ECO:0007669"/>
    <property type="project" value="TreeGrafter"/>
</dbReference>
<dbReference type="Pfam" id="PF02990">
    <property type="entry name" value="EMP70"/>
    <property type="match status" value="1"/>
</dbReference>
<organism evidence="8 9">
    <name type="scientific">Cryoendolithus antarcticus</name>
    <dbReference type="NCBI Taxonomy" id="1507870"/>
    <lineage>
        <taxon>Eukaryota</taxon>
        <taxon>Fungi</taxon>
        <taxon>Dikarya</taxon>
        <taxon>Ascomycota</taxon>
        <taxon>Pezizomycotina</taxon>
        <taxon>Dothideomycetes</taxon>
        <taxon>Dothideomycetidae</taxon>
        <taxon>Cladosporiales</taxon>
        <taxon>Cladosporiaceae</taxon>
        <taxon>Cryoendolithus</taxon>
    </lineage>
</organism>
<protein>
    <recommendedName>
        <fullName evidence="7">Transmembrane 9 superfamily member</fullName>
    </recommendedName>
</protein>
<feature type="transmembrane region" description="Helical" evidence="7">
    <location>
        <begin position="155"/>
        <end position="184"/>
    </location>
</feature>
<proteinExistence type="inferred from homology"/>
<evidence type="ECO:0000313" key="9">
    <source>
        <dbReference type="Proteomes" id="UP000192596"/>
    </source>
</evidence>